<evidence type="ECO:0000313" key="3">
    <source>
        <dbReference type="Proteomes" id="UP000696280"/>
    </source>
</evidence>
<dbReference type="Proteomes" id="UP000696280">
    <property type="component" value="Unassembled WGS sequence"/>
</dbReference>
<feature type="compositionally biased region" description="Polar residues" evidence="1">
    <location>
        <begin position="16"/>
        <end position="28"/>
    </location>
</feature>
<keyword evidence="3" id="KW-1185">Reference proteome</keyword>
<reference evidence="2" key="1">
    <citation type="submission" date="2021-07" db="EMBL/GenBank/DDBJ databases">
        <authorList>
            <person name="Durling M."/>
        </authorList>
    </citation>
    <scope>NUCLEOTIDE SEQUENCE</scope>
</reference>
<sequence>MPLHNQNNLEARPGQARQQGSQFSTPNATLKKPHALSKYIDDTADEDGSPREKVRHSILERYIIGLEEMRAQGNCDEPMNVQAPTGNDLKVYDCIAY</sequence>
<evidence type="ECO:0000313" key="2">
    <source>
        <dbReference type="EMBL" id="CAG8952255.1"/>
    </source>
</evidence>
<dbReference type="EMBL" id="CAJVRL010000045">
    <property type="protein sequence ID" value="CAG8952255.1"/>
    <property type="molecule type" value="Genomic_DNA"/>
</dbReference>
<dbReference type="AlphaFoldDB" id="A0A9N9KQJ1"/>
<proteinExistence type="predicted"/>
<organism evidence="2 3">
    <name type="scientific">Hymenoscyphus fraxineus</name>
    <dbReference type="NCBI Taxonomy" id="746836"/>
    <lineage>
        <taxon>Eukaryota</taxon>
        <taxon>Fungi</taxon>
        <taxon>Dikarya</taxon>
        <taxon>Ascomycota</taxon>
        <taxon>Pezizomycotina</taxon>
        <taxon>Leotiomycetes</taxon>
        <taxon>Helotiales</taxon>
        <taxon>Helotiaceae</taxon>
        <taxon>Hymenoscyphus</taxon>
    </lineage>
</organism>
<dbReference type="OrthoDB" id="2158714at2759"/>
<comment type="caution">
    <text evidence="2">The sequence shown here is derived from an EMBL/GenBank/DDBJ whole genome shotgun (WGS) entry which is preliminary data.</text>
</comment>
<protein>
    <submittedName>
        <fullName evidence="2">Uncharacterized protein</fullName>
    </submittedName>
</protein>
<accession>A0A9N9KQJ1</accession>
<evidence type="ECO:0000256" key="1">
    <source>
        <dbReference type="SAM" id="MobiDB-lite"/>
    </source>
</evidence>
<feature type="region of interest" description="Disordered" evidence="1">
    <location>
        <begin position="1"/>
        <end position="34"/>
    </location>
</feature>
<name>A0A9N9KQJ1_9HELO</name>
<gene>
    <name evidence="2" type="ORF">HYFRA_00000996</name>
</gene>